<comment type="function">
    <text evidence="10">Confers DNA tethering and processivity to DNA polymerases and other proteins. Acts as a clamp, forming a ring around DNA (a reaction catalyzed by the clamp-loading complex) which diffuses in an ATP-independent manner freely and bidirectionally along dsDNA. Initially characterized for its ability to contact the catalytic subunit of DNA polymerase III (Pol III), a complex, multichain enzyme responsible for most of the replicative synthesis in bacteria; Pol III exhibits 3'-5' exonuclease proofreading activity. The beta chain is required for initiation of replication as well as for processivity of DNA replication.</text>
</comment>
<evidence type="ECO:0000256" key="3">
    <source>
        <dbReference type="ARBA" id="ARBA00021035"/>
    </source>
</evidence>
<dbReference type="GO" id="GO:0003887">
    <property type="term" value="F:DNA-directed DNA polymerase activity"/>
    <property type="evidence" value="ECO:0007669"/>
    <property type="project" value="UniProtKB-UniRule"/>
</dbReference>
<dbReference type="InterPro" id="IPR022637">
    <property type="entry name" value="DNA_polIII_beta_cen"/>
</dbReference>
<keyword evidence="7 10" id="KW-0235">DNA replication</keyword>
<keyword evidence="15" id="KW-1185">Reference proteome</keyword>
<feature type="domain" description="DNA polymerase III beta sliding clamp C-terminal" evidence="13">
    <location>
        <begin position="249"/>
        <end position="366"/>
    </location>
</feature>
<dbReference type="EMBL" id="CP036271">
    <property type="protein sequence ID" value="QDT51997.1"/>
    <property type="molecule type" value="Genomic_DNA"/>
</dbReference>
<dbReference type="InterPro" id="IPR022635">
    <property type="entry name" value="DNA_polIII_beta_C"/>
</dbReference>
<dbReference type="GO" id="GO:0008408">
    <property type="term" value="F:3'-5' exonuclease activity"/>
    <property type="evidence" value="ECO:0007669"/>
    <property type="project" value="InterPro"/>
</dbReference>
<organism evidence="14 15">
    <name type="scientific">Caulifigura coniformis</name>
    <dbReference type="NCBI Taxonomy" id="2527983"/>
    <lineage>
        <taxon>Bacteria</taxon>
        <taxon>Pseudomonadati</taxon>
        <taxon>Planctomycetota</taxon>
        <taxon>Planctomycetia</taxon>
        <taxon>Planctomycetales</taxon>
        <taxon>Planctomycetaceae</taxon>
        <taxon>Caulifigura</taxon>
    </lineage>
</organism>
<keyword evidence="6 10" id="KW-0548">Nucleotidyltransferase</keyword>
<dbReference type="GO" id="GO:0009360">
    <property type="term" value="C:DNA polymerase III complex"/>
    <property type="evidence" value="ECO:0007669"/>
    <property type="project" value="InterPro"/>
</dbReference>
<feature type="domain" description="DNA polymerase III beta sliding clamp N-terminal" evidence="11">
    <location>
        <begin position="1"/>
        <end position="117"/>
    </location>
</feature>
<dbReference type="Proteomes" id="UP000315700">
    <property type="component" value="Chromosome"/>
</dbReference>
<dbReference type="GO" id="GO:0006271">
    <property type="term" value="P:DNA strand elongation involved in DNA replication"/>
    <property type="evidence" value="ECO:0007669"/>
    <property type="project" value="TreeGrafter"/>
</dbReference>
<protein>
    <recommendedName>
        <fullName evidence="3 10">Beta sliding clamp</fullName>
    </recommendedName>
</protein>
<dbReference type="Pfam" id="PF00712">
    <property type="entry name" value="DNA_pol3_beta"/>
    <property type="match status" value="1"/>
</dbReference>
<comment type="subcellular location">
    <subcellularLocation>
        <location evidence="1 10">Cytoplasm</location>
    </subcellularLocation>
</comment>
<reference evidence="14 15" key="1">
    <citation type="submission" date="2019-02" db="EMBL/GenBank/DDBJ databases">
        <title>Deep-cultivation of Planctomycetes and their phenomic and genomic characterization uncovers novel biology.</title>
        <authorList>
            <person name="Wiegand S."/>
            <person name="Jogler M."/>
            <person name="Boedeker C."/>
            <person name="Pinto D."/>
            <person name="Vollmers J."/>
            <person name="Rivas-Marin E."/>
            <person name="Kohn T."/>
            <person name="Peeters S.H."/>
            <person name="Heuer A."/>
            <person name="Rast P."/>
            <person name="Oberbeckmann S."/>
            <person name="Bunk B."/>
            <person name="Jeske O."/>
            <person name="Meyerdierks A."/>
            <person name="Storesund J.E."/>
            <person name="Kallscheuer N."/>
            <person name="Luecker S."/>
            <person name="Lage O.M."/>
            <person name="Pohl T."/>
            <person name="Merkel B.J."/>
            <person name="Hornburger P."/>
            <person name="Mueller R.-W."/>
            <person name="Bruemmer F."/>
            <person name="Labrenz M."/>
            <person name="Spormann A.M."/>
            <person name="Op den Camp H."/>
            <person name="Overmann J."/>
            <person name="Amann R."/>
            <person name="Jetten M.S.M."/>
            <person name="Mascher T."/>
            <person name="Medema M.H."/>
            <person name="Devos D.P."/>
            <person name="Kaster A.-K."/>
            <person name="Ovreas L."/>
            <person name="Rohde M."/>
            <person name="Galperin M.Y."/>
            <person name="Jogler C."/>
        </authorList>
    </citation>
    <scope>NUCLEOTIDE SEQUENCE [LARGE SCALE GENOMIC DNA]</scope>
    <source>
        <strain evidence="14 15">Pan44</strain>
    </source>
</reference>
<gene>
    <name evidence="14" type="primary">dnaN</name>
    <name evidence="14" type="ORF">Pan44_00030</name>
</gene>
<comment type="subunit">
    <text evidence="10">Forms a ring-shaped head-to-tail homodimer around DNA.</text>
</comment>
<dbReference type="RefSeq" id="WP_145025875.1">
    <property type="nucleotide sequence ID" value="NZ_CP036271.1"/>
</dbReference>
<evidence type="ECO:0000256" key="8">
    <source>
        <dbReference type="ARBA" id="ARBA00022932"/>
    </source>
</evidence>
<dbReference type="OrthoDB" id="8421503at2"/>
<evidence type="ECO:0000313" key="15">
    <source>
        <dbReference type="Proteomes" id="UP000315700"/>
    </source>
</evidence>
<dbReference type="Pfam" id="PF02767">
    <property type="entry name" value="DNA_pol3_beta_2"/>
    <property type="match status" value="1"/>
</dbReference>
<evidence type="ECO:0000256" key="6">
    <source>
        <dbReference type="ARBA" id="ARBA00022695"/>
    </source>
</evidence>
<evidence type="ECO:0000256" key="1">
    <source>
        <dbReference type="ARBA" id="ARBA00004496"/>
    </source>
</evidence>
<dbReference type="GO" id="GO:0005737">
    <property type="term" value="C:cytoplasm"/>
    <property type="evidence" value="ECO:0007669"/>
    <property type="project" value="UniProtKB-SubCell"/>
</dbReference>
<dbReference type="SUPFAM" id="SSF55979">
    <property type="entry name" value="DNA clamp"/>
    <property type="match status" value="3"/>
</dbReference>
<dbReference type="Pfam" id="PF02768">
    <property type="entry name" value="DNA_pol3_beta_3"/>
    <property type="match status" value="1"/>
</dbReference>
<keyword evidence="8 10" id="KW-0239">DNA-directed DNA polymerase</keyword>
<dbReference type="PIRSF" id="PIRSF000804">
    <property type="entry name" value="DNA_pol_III_b"/>
    <property type="match status" value="1"/>
</dbReference>
<evidence type="ECO:0000313" key="14">
    <source>
        <dbReference type="EMBL" id="QDT51997.1"/>
    </source>
</evidence>
<dbReference type="InterPro" id="IPR046938">
    <property type="entry name" value="DNA_clamp_sf"/>
</dbReference>
<keyword evidence="9" id="KW-0238">DNA-binding</keyword>
<dbReference type="FunCoup" id="A0A517S7A1">
    <property type="interactions" value="364"/>
</dbReference>
<proteinExistence type="inferred from homology"/>
<dbReference type="InterPro" id="IPR022634">
    <property type="entry name" value="DNA_polIII_beta_N"/>
</dbReference>
<dbReference type="NCBIfam" id="TIGR00663">
    <property type="entry name" value="dnan"/>
    <property type="match status" value="1"/>
</dbReference>
<feature type="domain" description="DNA polymerase III beta sliding clamp central" evidence="12">
    <location>
        <begin position="129"/>
        <end position="246"/>
    </location>
</feature>
<dbReference type="CDD" id="cd00140">
    <property type="entry name" value="beta_clamp"/>
    <property type="match status" value="1"/>
</dbReference>
<keyword evidence="5 10" id="KW-0808">Transferase</keyword>
<dbReference type="PANTHER" id="PTHR30478:SF0">
    <property type="entry name" value="BETA SLIDING CLAMP"/>
    <property type="match status" value="1"/>
</dbReference>
<name>A0A517S7A1_9PLAN</name>
<evidence type="ECO:0000259" key="12">
    <source>
        <dbReference type="Pfam" id="PF02767"/>
    </source>
</evidence>
<dbReference type="PANTHER" id="PTHR30478">
    <property type="entry name" value="DNA POLYMERASE III SUBUNIT BETA"/>
    <property type="match status" value="1"/>
</dbReference>
<sequence length="369" mass="39687">MKLHCSRSILATAFQTVGGVVPTRTPKDILRNVKLVVGDGQGTLVGTDQEVGIRYLIPGVQTDSAGEVLLPTQRVSAILREVQDDDVQIEVGTDALWIRSGRSEFKLSIIDPAEFPDVAEFNDVNFIAVPGKLLKTAIQRTVFAADVESTRYALGGVLMDVKGSDLTLAATDSRRLAVSKAPVTVHGEPVADATAPIIPSKAMSLIERNIADPDADVQIAVHKNDVLVKCGSTTIYSRLVEGRFPKYQDVVPKSSKVRIELVAGPFLSAVRQAMIVTNEESRGVDFTFTGDTLTLASVGADVGTSRIELPVSYGGDEITVTFDPKFVVDFLRVFDSATAVSLNLNDANSAALFTAEENHQYVVMPLARE</sequence>
<accession>A0A517S7A1</accession>
<dbReference type="Gene3D" id="3.10.150.10">
    <property type="entry name" value="DNA Polymerase III, subunit A, domain 2"/>
    <property type="match status" value="1"/>
</dbReference>
<evidence type="ECO:0000256" key="9">
    <source>
        <dbReference type="ARBA" id="ARBA00023125"/>
    </source>
</evidence>
<comment type="similarity">
    <text evidence="2 10">Belongs to the beta sliding clamp family.</text>
</comment>
<keyword evidence="4 10" id="KW-0963">Cytoplasm</keyword>
<evidence type="ECO:0000256" key="2">
    <source>
        <dbReference type="ARBA" id="ARBA00010752"/>
    </source>
</evidence>
<evidence type="ECO:0000256" key="7">
    <source>
        <dbReference type="ARBA" id="ARBA00022705"/>
    </source>
</evidence>
<dbReference type="InterPro" id="IPR001001">
    <property type="entry name" value="DNA_polIII_beta"/>
</dbReference>
<dbReference type="SMART" id="SM00480">
    <property type="entry name" value="POL3Bc"/>
    <property type="match status" value="1"/>
</dbReference>
<dbReference type="GO" id="GO:0003677">
    <property type="term" value="F:DNA binding"/>
    <property type="evidence" value="ECO:0007669"/>
    <property type="project" value="UniProtKB-UniRule"/>
</dbReference>
<evidence type="ECO:0000259" key="13">
    <source>
        <dbReference type="Pfam" id="PF02768"/>
    </source>
</evidence>
<evidence type="ECO:0000259" key="11">
    <source>
        <dbReference type="Pfam" id="PF00712"/>
    </source>
</evidence>
<dbReference type="InParanoid" id="A0A517S7A1"/>
<evidence type="ECO:0000256" key="10">
    <source>
        <dbReference type="PIRNR" id="PIRNR000804"/>
    </source>
</evidence>
<dbReference type="Gene3D" id="3.70.10.10">
    <property type="match status" value="1"/>
</dbReference>
<evidence type="ECO:0000256" key="4">
    <source>
        <dbReference type="ARBA" id="ARBA00022490"/>
    </source>
</evidence>
<evidence type="ECO:0000256" key="5">
    <source>
        <dbReference type="ARBA" id="ARBA00022679"/>
    </source>
</evidence>
<dbReference type="AlphaFoldDB" id="A0A517S7A1"/>
<dbReference type="KEGG" id="ccos:Pan44_00030"/>